<keyword evidence="2" id="KW-0378">Hydrolase</keyword>
<dbReference type="AlphaFoldDB" id="A0A942UN77"/>
<keyword evidence="2" id="KW-0255">Endonuclease</keyword>
<keyword evidence="3" id="KW-1185">Reference proteome</keyword>
<dbReference type="GO" id="GO:0004519">
    <property type="term" value="F:endonuclease activity"/>
    <property type="evidence" value="ECO:0007669"/>
    <property type="project" value="UniProtKB-KW"/>
</dbReference>
<reference evidence="2 3" key="1">
    <citation type="submission" date="2021-05" db="EMBL/GenBank/DDBJ databases">
        <title>Novel Bacillus species.</title>
        <authorList>
            <person name="Liu G."/>
        </authorList>
    </citation>
    <scope>NUCLEOTIDE SEQUENCE [LARGE SCALE GENOMIC DNA]</scope>
    <source>
        <strain evidence="2 3">FJAT-49682</strain>
    </source>
</reference>
<dbReference type="RefSeq" id="WP_213097360.1">
    <property type="nucleotide sequence ID" value="NZ_JAGYPN010000001.1"/>
</dbReference>
<dbReference type="CDD" id="cd00085">
    <property type="entry name" value="HNHc"/>
    <property type="match status" value="1"/>
</dbReference>
<protein>
    <submittedName>
        <fullName evidence="2">HNH endonuclease</fullName>
    </submittedName>
</protein>
<dbReference type="EMBL" id="JAGYPN010000001">
    <property type="protein sequence ID" value="MBS4222407.1"/>
    <property type="molecule type" value="Genomic_DNA"/>
</dbReference>
<dbReference type="Proteomes" id="UP000676456">
    <property type="component" value="Unassembled WGS sequence"/>
</dbReference>
<proteinExistence type="predicted"/>
<name>A0A942UN77_9BACI</name>
<comment type="caution">
    <text evidence="2">The sequence shown here is derived from an EMBL/GenBank/DDBJ whole genome shotgun (WGS) entry which is preliminary data.</text>
</comment>
<dbReference type="Gene3D" id="1.10.30.50">
    <property type="match status" value="1"/>
</dbReference>
<accession>A0A942UN77</accession>
<gene>
    <name evidence="2" type="ORF">KHA91_06495</name>
</gene>
<sequence length="260" mass="31002">MIITKKYLYRKYVVEGLSVKEIAEEVNLTKHSIRGKLRRFGIRKKPFKIGNEIYDNRDWLYHQYVELNKGYTVIAKELGVSYTTILSRILYFGWKVKGHKDIDKGAPRRGKKHKEVSLIKIRETRQRKRIITSCFHCQKSIELVLSIYKRSENSFCNRDCFISYLKENRVICEDITDSAAYKEWRLRVYKRDRYRCKMPGCGSQSRDIAAHHIYPKKKYPEKKYEISNGITLCRSCHEKTYGKEEQFIEMLVRIVQTMSD</sequence>
<keyword evidence="2" id="KW-0540">Nuclease</keyword>
<dbReference type="InterPro" id="IPR002711">
    <property type="entry name" value="HNH"/>
</dbReference>
<dbReference type="InterPro" id="IPR003615">
    <property type="entry name" value="HNH_nuc"/>
</dbReference>
<feature type="domain" description="HNH nuclease" evidence="1">
    <location>
        <begin position="183"/>
        <end position="238"/>
    </location>
</feature>
<dbReference type="Pfam" id="PF01844">
    <property type="entry name" value="HNH"/>
    <property type="match status" value="1"/>
</dbReference>
<evidence type="ECO:0000259" key="1">
    <source>
        <dbReference type="SMART" id="SM00507"/>
    </source>
</evidence>
<dbReference type="GO" id="GO:0008270">
    <property type="term" value="F:zinc ion binding"/>
    <property type="evidence" value="ECO:0007669"/>
    <property type="project" value="InterPro"/>
</dbReference>
<dbReference type="SMART" id="SM00507">
    <property type="entry name" value="HNHc"/>
    <property type="match status" value="1"/>
</dbReference>
<organism evidence="2 3">
    <name type="scientific">Lederbergia citrea</name>
    <dbReference type="NCBI Taxonomy" id="2833581"/>
    <lineage>
        <taxon>Bacteria</taxon>
        <taxon>Bacillati</taxon>
        <taxon>Bacillota</taxon>
        <taxon>Bacilli</taxon>
        <taxon>Bacillales</taxon>
        <taxon>Bacillaceae</taxon>
        <taxon>Lederbergia</taxon>
    </lineage>
</organism>
<dbReference type="GO" id="GO:0003676">
    <property type="term" value="F:nucleic acid binding"/>
    <property type="evidence" value="ECO:0007669"/>
    <property type="project" value="InterPro"/>
</dbReference>
<evidence type="ECO:0000313" key="2">
    <source>
        <dbReference type="EMBL" id="MBS4222407.1"/>
    </source>
</evidence>
<evidence type="ECO:0000313" key="3">
    <source>
        <dbReference type="Proteomes" id="UP000676456"/>
    </source>
</evidence>